<evidence type="ECO:0000256" key="3">
    <source>
        <dbReference type="ARBA" id="ARBA00012438"/>
    </source>
</evidence>
<comment type="caution">
    <text evidence="13">The sequence shown here is derived from an EMBL/GenBank/DDBJ whole genome shotgun (WGS) entry which is preliminary data.</text>
</comment>
<feature type="domain" description="Histidine kinase" evidence="12">
    <location>
        <begin position="130"/>
        <end position="333"/>
    </location>
</feature>
<evidence type="ECO:0000256" key="2">
    <source>
        <dbReference type="ARBA" id="ARBA00004651"/>
    </source>
</evidence>
<dbReference type="EMBL" id="PVTO01000035">
    <property type="protein sequence ID" value="PRY75411.1"/>
    <property type="molecule type" value="Genomic_DNA"/>
</dbReference>
<dbReference type="InterPro" id="IPR003594">
    <property type="entry name" value="HATPase_dom"/>
</dbReference>
<evidence type="ECO:0000256" key="8">
    <source>
        <dbReference type="ARBA" id="ARBA00022989"/>
    </source>
</evidence>
<gene>
    <name evidence="13" type="ORF">CLV38_13520</name>
</gene>
<dbReference type="AlphaFoldDB" id="A0A2T0VV16"/>
<dbReference type="Proteomes" id="UP000238205">
    <property type="component" value="Unassembled WGS sequence"/>
</dbReference>
<feature type="transmembrane region" description="Helical" evidence="11">
    <location>
        <begin position="21"/>
        <end position="42"/>
    </location>
</feature>
<dbReference type="PANTHER" id="PTHR45453:SF2">
    <property type="entry name" value="HISTIDINE KINASE"/>
    <property type="match status" value="1"/>
</dbReference>
<evidence type="ECO:0000256" key="9">
    <source>
        <dbReference type="ARBA" id="ARBA00023012"/>
    </source>
</evidence>
<dbReference type="Gene3D" id="3.30.565.10">
    <property type="entry name" value="Histidine kinase-like ATPase, C-terminal domain"/>
    <property type="match status" value="1"/>
</dbReference>
<keyword evidence="6 11" id="KW-0812">Transmembrane</keyword>
<keyword evidence="14" id="KW-1185">Reference proteome</keyword>
<evidence type="ECO:0000256" key="5">
    <source>
        <dbReference type="ARBA" id="ARBA00022679"/>
    </source>
</evidence>
<evidence type="ECO:0000259" key="12">
    <source>
        <dbReference type="PROSITE" id="PS50109"/>
    </source>
</evidence>
<evidence type="ECO:0000256" key="6">
    <source>
        <dbReference type="ARBA" id="ARBA00022692"/>
    </source>
</evidence>
<evidence type="ECO:0000256" key="1">
    <source>
        <dbReference type="ARBA" id="ARBA00000085"/>
    </source>
</evidence>
<dbReference type="GO" id="GO:0004721">
    <property type="term" value="F:phosphoprotein phosphatase activity"/>
    <property type="evidence" value="ECO:0007669"/>
    <property type="project" value="TreeGrafter"/>
</dbReference>
<dbReference type="InterPro" id="IPR005467">
    <property type="entry name" value="His_kinase_dom"/>
</dbReference>
<evidence type="ECO:0000256" key="7">
    <source>
        <dbReference type="ARBA" id="ARBA00022777"/>
    </source>
</evidence>
<name>A0A2T0VV16_9LACT</name>
<evidence type="ECO:0000313" key="14">
    <source>
        <dbReference type="Proteomes" id="UP000238205"/>
    </source>
</evidence>
<comment type="catalytic activity">
    <reaction evidence="1">
        <text>ATP + protein L-histidine = ADP + protein N-phospho-L-histidine.</text>
        <dbReference type="EC" id="2.7.13.3"/>
    </reaction>
</comment>
<organism evidence="13 14">
    <name type="scientific">Alkalibacterium olivapovliticus</name>
    <dbReference type="NCBI Taxonomy" id="99907"/>
    <lineage>
        <taxon>Bacteria</taxon>
        <taxon>Bacillati</taxon>
        <taxon>Bacillota</taxon>
        <taxon>Bacilli</taxon>
        <taxon>Lactobacillales</taxon>
        <taxon>Carnobacteriaceae</taxon>
        <taxon>Alkalibacterium</taxon>
    </lineage>
</organism>
<reference evidence="13 14" key="1">
    <citation type="submission" date="2018-03" db="EMBL/GenBank/DDBJ databases">
        <title>Genomic Encyclopedia of Archaeal and Bacterial Type Strains, Phase II (KMG-II): from individual species to whole genera.</title>
        <authorList>
            <person name="Goeker M."/>
        </authorList>
    </citation>
    <scope>NUCLEOTIDE SEQUENCE [LARGE SCALE GENOMIC DNA]</scope>
    <source>
        <strain evidence="13 14">DSM 13175</strain>
    </source>
</reference>
<accession>A0A2T0VV16</accession>
<keyword evidence="9" id="KW-0902">Two-component regulatory system</keyword>
<keyword evidence="5" id="KW-0808">Transferase</keyword>
<evidence type="ECO:0000256" key="4">
    <source>
        <dbReference type="ARBA" id="ARBA00022475"/>
    </source>
</evidence>
<dbReference type="PROSITE" id="PS50109">
    <property type="entry name" value="HIS_KIN"/>
    <property type="match status" value="1"/>
</dbReference>
<dbReference type="InterPro" id="IPR036890">
    <property type="entry name" value="HATPase_C_sf"/>
</dbReference>
<protein>
    <recommendedName>
        <fullName evidence="3">histidine kinase</fullName>
        <ecNumber evidence="3">2.7.13.3</ecNumber>
    </recommendedName>
</protein>
<evidence type="ECO:0000313" key="13">
    <source>
        <dbReference type="EMBL" id="PRY75411.1"/>
    </source>
</evidence>
<dbReference type="EC" id="2.7.13.3" evidence="3"/>
<evidence type="ECO:0000256" key="10">
    <source>
        <dbReference type="ARBA" id="ARBA00023136"/>
    </source>
</evidence>
<dbReference type="InterPro" id="IPR050351">
    <property type="entry name" value="BphY/WalK/GraS-like"/>
</dbReference>
<keyword evidence="8 11" id="KW-1133">Transmembrane helix</keyword>
<dbReference type="GO" id="GO:0000155">
    <property type="term" value="F:phosphorelay sensor kinase activity"/>
    <property type="evidence" value="ECO:0007669"/>
    <property type="project" value="TreeGrafter"/>
</dbReference>
<sequence>MESDNKRSEKWILVKGFLKTLRPQIALFVLHSMIFGVVYFLTNQESRIFWTAFQITFALFMLSIAIQAYFYMKKVERAKRIEQEHEKQTAPNEFISQVYEANYFALIDQMRSKKRKDMEKQSDLMDYFSLWIHQIKTPVSAMSLILQSQKEKTAAHKKLEQELIYLNDYIHLALNYLKLEETGKEIEIESVDVDNILKTVVKKYAILFIYNKIKLDFEPTGLVVQSDRKWIEVLIEQLLSNSLKYTKQGTIRLYSRGGQQLIIEDTGSGISPSDLPKIFEKGYTGLNGRLHEKSTGIGLFISRKITHRLNIILNIESELNVGTKAIIDFSSEDAVLFD</sequence>
<evidence type="ECO:0000256" key="11">
    <source>
        <dbReference type="SAM" id="Phobius"/>
    </source>
</evidence>
<dbReference type="SUPFAM" id="SSF55874">
    <property type="entry name" value="ATPase domain of HSP90 chaperone/DNA topoisomerase II/histidine kinase"/>
    <property type="match status" value="1"/>
</dbReference>
<dbReference type="GO" id="GO:0005886">
    <property type="term" value="C:plasma membrane"/>
    <property type="evidence" value="ECO:0007669"/>
    <property type="project" value="UniProtKB-SubCell"/>
</dbReference>
<dbReference type="GO" id="GO:0016036">
    <property type="term" value="P:cellular response to phosphate starvation"/>
    <property type="evidence" value="ECO:0007669"/>
    <property type="project" value="TreeGrafter"/>
</dbReference>
<dbReference type="Pfam" id="PF02518">
    <property type="entry name" value="HATPase_c"/>
    <property type="match status" value="1"/>
</dbReference>
<keyword evidence="10 11" id="KW-0472">Membrane</keyword>
<dbReference type="OrthoDB" id="9780487at2"/>
<feature type="transmembrane region" description="Helical" evidence="11">
    <location>
        <begin position="48"/>
        <end position="71"/>
    </location>
</feature>
<dbReference type="RefSeq" id="WP_106196062.1">
    <property type="nucleotide sequence ID" value="NZ_PVTO01000035.1"/>
</dbReference>
<proteinExistence type="predicted"/>
<keyword evidence="7 13" id="KW-0418">Kinase</keyword>
<dbReference type="SMART" id="SM00387">
    <property type="entry name" value="HATPase_c"/>
    <property type="match status" value="1"/>
</dbReference>
<keyword evidence="4" id="KW-1003">Cell membrane</keyword>
<comment type="subcellular location">
    <subcellularLocation>
        <location evidence="2">Cell membrane</location>
        <topology evidence="2">Multi-pass membrane protein</topology>
    </subcellularLocation>
</comment>
<dbReference type="PANTHER" id="PTHR45453">
    <property type="entry name" value="PHOSPHATE REGULON SENSOR PROTEIN PHOR"/>
    <property type="match status" value="1"/>
</dbReference>